<protein>
    <submittedName>
        <fullName evidence="2">Uncharacterized protein</fullName>
    </submittedName>
</protein>
<accession>A0AC34Q7T4</accession>
<evidence type="ECO:0000313" key="2">
    <source>
        <dbReference type="WBParaSite" id="JU765_v2.g1380.t1"/>
    </source>
</evidence>
<organism evidence="1 2">
    <name type="scientific">Panagrolaimus sp. JU765</name>
    <dbReference type="NCBI Taxonomy" id="591449"/>
    <lineage>
        <taxon>Eukaryota</taxon>
        <taxon>Metazoa</taxon>
        <taxon>Ecdysozoa</taxon>
        <taxon>Nematoda</taxon>
        <taxon>Chromadorea</taxon>
        <taxon>Rhabditida</taxon>
        <taxon>Tylenchina</taxon>
        <taxon>Panagrolaimomorpha</taxon>
        <taxon>Panagrolaimoidea</taxon>
        <taxon>Panagrolaimidae</taxon>
        <taxon>Panagrolaimus</taxon>
    </lineage>
</organism>
<dbReference type="Proteomes" id="UP000887576">
    <property type="component" value="Unplaced"/>
</dbReference>
<name>A0AC34Q7T4_9BILA</name>
<sequence>MNERVLRAVLESDEGNLLCYSNDMKKDGENATTPPDFQENVLFELVMKWGRNQCKIRGLDQTPENVKTILEPFLPLIRFPTMTTEQLILSVCELSLLLHEPY</sequence>
<evidence type="ECO:0000313" key="1">
    <source>
        <dbReference type="Proteomes" id="UP000887576"/>
    </source>
</evidence>
<reference evidence="2" key="1">
    <citation type="submission" date="2022-11" db="UniProtKB">
        <authorList>
            <consortium name="WormBaseParasite"/>
        </authorList>
    </citation>
    <scope>IDENTIFICATION</scope>
</reference>
<dbReference type="WBParaSite" id="JU765_v2.g1380.t1">
    <property type="protein sequence ID" value="JU765_v2.g1380.t1"/>
    <property type="gene ID" value="JU765_v2.g1380"/>
</dbReference>
<proteinExistence type="predicted"/>